<dbReference type="CDD" id="cd17574">
    <property type="entry name" value="REC_OmpR"/>
    <property type="match status" value="1"/>
</dbReference>
<dbReference type="CDD" id="cd00383">
    <property type="entry name" value="trans_reg_C"/>
    <property type="match status" value="1"/>
</dbReference>
<dbReference type="InterPro" id="IPR011006">
    <property type="entry name" value="CheY-like_superfamily"/>
</dbReference>
<dbReference type="Pfam" id="PF00486">
    <property type="entry name" value="Trans_reg_C"/>
    <property type="match status" value="1"/>
</dbReference>
<feature type="DNA-binding region" description="OmpR/PhoB-type" evidence="5">
    <location>
        <begin position="136"/>
        <end position="235"/>
    </location>
</feature>
<comment type="caution">
    <text evidence="8">The sequence shown here is derived from an EMBL/GenBank/DDBJ whole genome shotgun (WGS) entry which is preliminary data.</text>
</comment>
<keyword evidence="2" id="KW-0902">Two-component regulatory system</keyword>
<dbReference type="GO" id="GO:0000976">
    <property type="term" value="F:transcription cis-regulatory region binding"/>
    <property type="evidence" value="ECO:0007669"/>
    <property type="project" value="TreeGrafter"/>
</dbReference>
<proteinExistence type="predicted"/>
<dbReference type="PANTHER" id="PTHR48111:SF40">
    <property type="entry name" value="PHOSPHATE REGULON TRANSCRIPTIONAL REGULATORY PROTEIN PHOB"/>
    <property type="match status" value="1"/>
</dbReference>
<dbReference type="Proteomes" id="UP000218677">
    <property type="component" value="Unassembled WGS sequence"/>
</dbReference>
<dbReference type="InterPro" id="IPR036388">
    <property type="entry name" value="WH-like_DNA-bd_sf"/>
</dbReference>
<accession>A0A2A4HGX1</accession>
<dbReference type="GO" id="GO:0000156">
    <property type="term" value="F:phosphorelay response regulator activity"/>
    <property type="evidence" value="ECO:0007669"/>
    <property type="project" value="TreeGrafter"/>
</dbReference>
<evidence type="ECO:0000256" key="2">
    <source>
        <dbReference type="ARBA" id="ARBA00023012"/>
    </source>
</evidence>
<dbReference type="PANTHER" id="PTHR48111">
    <property type="entry name" value="REGULATOR OF RPOS"/>
    <property type="match status" value="1"/>
</dbReference>
<evidence type="ECO:0000313" key="8">
    <source>
        <dbReference type="EMBL" id="PCF93589.1"/>
    </source>
</evidence>
<evidence type="ECO:0000259" key="6">
    <source>
        <dbReference type="PROSITE" id="PS50110"/>
    </source>
</evidence>
<organism evidence="8 9">
    <name type="scientific">Vreelandella nigrificans</name>
    <dbReference type="NCBI Taxonomy" id="2042704"/>
    <lineage>
        <taxon>Bacteria</taxon>
        <taxon>Pseudomonadati</taxon>
        <taxon>Pseudomonadota</taxon>
        <taxon>Gammaproteobacteria</taxon>
        <taxon>Oceanospirillales</taxon>
        <taxon>Halomonadaceae</taxon>
        <taxon>Vreelandella</taxon>
    </lineage>
</organism>
<dbReference type="SMART" id="SM00862">
    <property type="entry name" value="Trans_reg_C"/>
    <property type="match status" value="1"/>
</dbReference>
<dbReference type="GO" id="GO:0032993">
    <property type="term" value="C:protein-DNA complex"/>
    <property type="evidence" value="ECO:0007669"/>
    <property type="project" value="TreeGrafter"/>
</dbReference>
<name>A0A2A4HGX1_9GAMM</name>
<keyword evidence="1 4" id="KW-0597">Phosphoprotein</keyword>
<feature type="domain" description="OmpR/PhoB-type" evidence="7">
    <location>
        <begin position="136"/>
        <end position="235"/>
    </location>
</feature>
<gene>
    <name evidence="8" type="ORF">CPA45_21475</name>
</gene>
<dbReference type="EMBL" id="NWUX01000035">
    <property type="protein sequence ID" value="PCF93589.1"/>
    <property type="molecule type" value="Genomic_DNA"/>
</dbReference>
<dbReference type="PROSITE" id="PS51755">
    <property type="entry name" value="OMPR_PHOB"/>
    <property type="match status" value="1"/>
</dbReference>
<dbReference type="Pfam" id="PF00072">
    <property type="entry name" value="Response_reg"/>
    <property type="match status" value="1"/>
</dbReference>
<reference evidence="9" key="1">
    <citation type="submission" date="2017-09" db="EMBL/GenBank/DDBJ databases">
        <authorList>
            <person name="Cho G.-S."/>
            <person name="Oguntoyinbo F.A."/>
            <person name="Cnockaert M."/>
            <person name="Kabisch J."/>
            <person name="Neve H."/>
            <person name="Bockelmann W."/>
            <person name="Wenning M."/>
            <person name="Franz C.M."/>
            <person name="Vandamme P."/>
        </authorList>
    </citation>
    <scope>NUCLEOTIDE SEQUENCE [LARGE SCALE GENOMIC DNA]</scope>
    <source>
        <strain evidence="9">MBT G8648</strain>
    </source>
</reference>
<dbReference type="SUPFAM" id="SSF46894">
    <property type="entry name" value="C-terminal effector domain of the bipartite response regulators"/>
    <property type="match status" value="1"/>
</dbReference>
<dbReference type="RefSeq" id="WP_096655180.1">
    <property type="nucleotide sequence ID" value="NZ_NWUX01000035.1"/>
</dbReference>
<dbReference type="InterPro" id="IPR016032">
    <property type="entry name" value="Sig_transdc_resp-reg_C-effctor"/>
</dbReference>
<dbReference type="SUPFAM" id="SSF52172">
    <property type="entry name" value="CheY-like"/>
    <property type="match status" value="1"/>
</dbReference>
<evidence type="ECO:0000256" key="1">
    <source>
        <dbReference type="ARBA" id="ARBA00022553"/>
    </source>
</evidence>
<dbReference type="AlphaFoldDB" id="A0A2A4HGX1"/>
<feature type="domain" description="Response regulatory" evidence="6">
    <location>
        <begin position="2"/>
        <end position="123"/>
    </location>
</feature>
<sequence length="247" mass="27920">MHIAIVEDEKVISKRIEKVLVDGFAERGIEVNTSSFGTSKAFIHAASRHTLDLVILDWHLPDGSGIALLNWMKAYLQVIPAVVMVTLRQEESDIIQALDAGADDFISKPFRPRELAARAYASTRRHSLRAPNLAQQNTLEFGRIKLNLKHETAHVDGEGVSLTRQELRLAFLLLDQLGSPLSRSYLYEHVWGKSDPPSTRTLDVHIHRVRKKLKLTSEFGWNLISVYGYGYRLQALDEQPYEPVADP</sequence>
<dbReference type="Gene3D" id="6.10.250.690">
    <property type="match status" value="1"/>
</dbReference>
<dbReference type="GO" id="GO:0006355">
    <property type="term" value="P:regulation of DNA-templated transcription"/>
    <property type="evidence" value="ECO:0007669"/>
    <property type="project" value="InterPro"/>
</dbReference>
<dbReference type="InterPro" id="IPR039420">
    <property type="entry name" value="WalR-like"/>
</dbReference>
<dbReference type="Gene3D" id="1.10.10.10">
    <property type="entry name" value="Winged helix-like DNA-binding domain superfamily/Winged helix DNA-binding domain"/>
    <property type="match status" value="1"/>
</dbReference>
<dbReference type="SMART" id="SM00448">
    <property type="entry name" value="REC"/>
    <property type="match status" value="1"/>
</dbReference>
<evidence type="ECO:0000256" key="4">
    <source>
        <dbReference type="PROSITE-ProRule" id="PRU00169"/>
    </source>
</evidence>
<dbReference type="InterPro" id="IPR001789">
    <property type="entry name" value="Sig_transdc_resp-reg_receiver"/>
</dbReference>
<evidence type="ECO:0000259" key="7">
    <source>
        <dbReference type="PROSITE" id="PS51755"/>
    </source>
</evidence>
<dbReference type="OrthoDB" id="9802426at2"/>
<feature type="modified residue" description="4-aspartylphosphate" evidence="4">
    <location>
        <position position="57"/>
    </location>
</feature>
<dbReference type="Gene3D" id="3.40.50.2300">
    <property type="match status" value="1"/>
</dbReference>
<keyword evidence="3 5" id="KW-0238">DNA-binding</keyword>
<evidence type="ECO:0000313" key="9">
    <source>
        <dbReference type="Proteomes" id="UP000218677"/>
    </source>
</evidence>
<dbReference type="InterPro" id="IPR001867">
    <property type="entry name" value="OmpR/PhoB-type_DNA-bd"/>
</dbReference>
<keyword evidence="9" id="KW-1185">Reference proteome</keyword>
<dbReference type="PROSITE" id="PS50110">
    <property type="entry name" value="RESPONSE_REGULATORY"/>
    <property type="match status" value="1"/>
</dbReference>
<protein>
    <submittedName>
        <fullName evidence="8">DNA-binding response regulator</fullName>
    </submittedName>
</protein>
<evidence type="ECO:0000256" key="5">
    <source>
        <dbReference type="PROSITE-ProRule" id="PRU01091"/>
    </source>
</evidence>
<evidence type="ECO:0000256" key="3">
    <source>
        <dbReference type="ARBA" id="ARBA00023125"/>
    </source>
</evidence>
<dbReference type="GO" id="GO:0005829">
    <property type="term" value="C:cytosol"/>
    <property type="evidence" value="ECO:0007669"/>
    <property type="project" value="TreeGrafter"/>
</dbReference>